<reference evidence="4" key="2">
    <citation type="journal article" date="2011" name="Stand. Genomic Sci.">
        <title>Complete genome sequence of Weeksella virosa type strain (9751T).</title>
        <authorList>
            <person name="Lang E."/>
            <person name="Teshima H."/>
            <person name="Lucas S."/>
            <person name="Lapidus A."/>
            <person name="Hammon N."/>
            <person name="Deshpande S."/>
            <person name="Nolan M."/>
            <person name="Cheng J."/>
            <person name="Pitluck S."/>
            <person name="Liolios K."/>
            <person name="Pagani I."/>
            <person name="Mikhailova N."/>
            <person name="Ivanova N."/>
            <person name="Mavromatis K."/>
            <person name="Pati A."/>
            <person name="Tapia R."/>
            <person name="Han C."/>
            <person name="Goodwin L."/>
            <person name="Chen A."/>
            <person name="Palaniappan K."/>
            <person name="Land M."/>
            <person name="Hauser L."/>
            <person name="Chang Y."/>
            <person name="Jeffries C."/>
            <person name="Brambilla E."/>
            <person name="Kopitz M."/>
            <person name="Rohde M."/>
            <person name="Goker M."/>
            <person name="Tindall B."/>
            <person name="Detter J."/>
            <person name="Woyke T."/>
            <person name="Bristow J."/>
            <person name="Eisen J."/>
            <person name="Markowitz V."/>
            <person name="Hugenholtz P."/>
            <person name="Klenk H."/>
            <person name="Kyrpides N."/>
        </authorList>
    </citation>
    <scope>NUCLEOTIDE SEQUENCE [LARGE SCALE GENOMIC DNA]</scope>
    <source>
        <strain evidence="4">ATCC 43766 / DSM 16922 / JCM 21250 / NBRC 16016 / NCTC 11634 / CL345/78</strain>
    </source>
</reference>
<feature type="domain" description="Secretion system C-terminal sorting" evidence="2">
    <location>
        <begin position="670"/>
        <end position="740"/>
    </location>
</feature>
<keyword evidence="3" id="KW-0378">Hydrolase</keyword>
<dbReference type="SUPFAM" id="SSF50494">
    <property type="entry name" value="Trypsin-like serine proteases"/>
    <property type="match status" value="1"/>
</dbReference>
<dbReference type="AlphaFoldDB" id="F0NZ09"/>
<reference evidence="3 4" key="1">
    <citation type="journal article" date="2011" name="Stand. Genomic Sci.">
        <title>Complete genome sequence of Weeksella virosa type strain (9751).</title>
        <authorList>
            <person name="Lang E."/>
            <person name="Teshima H."/>
            <person name="Lucas S."/>
            <person name="Lapidus A."/>
            <person name="Hammon N."/>
            <person name="Deshpande S."/>
            <person name="Nolan M."/>
            <person name="Cheng J.F."/>
            <person name="Pitluck S."/>
            <person name="Liolios K."/>
            <person name="Pagani I."/>
            <person name="Mikhailova N."/>
            <person name="Ivanova N."/>
            <person name="Mavromatis K."/>
            <person name="Pati A."/>
            <person name="Tapia R."/>
            <person name="Han C."/>
            <person name="Goodwin L."/>
            <person name="Chen A."/>
            <person name="Palaniappan K."/>
            <person name="Land M."/>
            <person name="Hauser L."/>
            <person name="Chang Y.J."/>
            <person name="Jeffries C.D."/>
            <person name="Brambilla E.M."/>
            <person name="Kopitz M."/>
            <person name="Rohde M."/>
            <person name="Goker M."/>
            <person name="Tindall B.J."/>
            <person name="Detter J.C."/>
            <person name="Woyke T."/>
            <person name="Bristow J."/>
            <person name="Eisen J.A."/>
            <person name="Markowitz V."/>
            <person name="Hugenholtz P."/>
            <person name="Klenk H.P."/>
            <person name="Kyrpides N.C."/>
        </authorList>
    </citation>
    <scope>NUCLEOTIDE SEQUENCE [LARGE SCALE GENOMIC DNA]</scope>
    <source>
        <strain evidence="4">ATCC 43766 / DSM 16922 / JCM 21250 / NBRC 16016 / NCTC 11634 / CL345/78</strain>
    </source>
</reference>
<gene>
    <name evidence="3" type="ordered locus">Weevi_1526</name>
</gene>
<evidence type="ECO:0000259" key="2">
    <source>
        <dbReference type="Pfam" id="PF18962"/>
    </source>
</evidence>
<dbReference type="RefSeq" id="WP_013598615.1">
    <property type="nucleotide sequence ID" value="NC_015144.1"/>
</dbReference>
<keyword evidence="1" id="KW-0732">Signal</keyword>
<dbReference type="NCBIfam" id="TIGR04183">
    <property type="entry name" value="Por_Secre_tail"/>
    <property type="match status" value="1"/>
</dbReference>
<dbReference type="eggNOG" id="COG0265">
    <property type="taxonomic scope" value="Bacteria"/>
</dbReference>
<proteinExistence type="predicted"/>
<dbReference type="KEGG" id="wvi:Weevi_1526"/>
<keyword evidence="4" id="KW-1185">Reference proteome</keyword>
<name>F0NZ09_WEEVC</name>
<dbReference type="EMBL" id="CP002455">
    <property type="protein sequence ID" value="ADX68226.1"/>
    <property type="molecule type" value="Genomic_DNA"/>
</dbReference>
<sequence length="742" mass="82781">MKRILLPFLLIGGIAWSQVTDVGTIYSQKMHQKSSIPTYKLPAFDMNLLQKEDAINDKLPTKPFRFGKEFPVDIQPTRDGLWTTLPNGDRLWQIVIESKDAQTLNFVFDQYQLSPNAKLYMHNEAGQFLGYYGAKENNDTKEVGSWLIDGDKITIEFYEPFTEIGQSTFRISKAVHGYRSVKNIKDYTKDLNSSGDCNIDANCAAGDNWDDQKQAVALILSGSSAWCSGTLINNTAEDGTPYFLTADHCINSRTPNWTFRFKWISENPDCGTTAPSGDGPRVYSMSGAEIVARSANTDFALLKLRNEIPEEWELSWAGWDRTGTPPTEVTGLHHPAGDIMKISQYYSSPTISNRYGVKNWEIPKWDLGVTEGGSSGSALFNQDGLLVGQLYGGESACAGTNPNTKNDNYGRFDVSWEGGGTPTSRLKDWLDPNNTNATTLEVYKAQEKNFDLGIASINIASSCEETVNPTIDVRNAGLEKAENFTLVYQYNQEEEKTITWNGSLEPKSRITINLPEKELVSGNHELKAKIIYDKDENLKNNERTKVFHILESHEVDKVTLTLRTDYFGDETKWKVYDSKNAVVQSGSNYSNNQVYTIDINLPKDDCYTFEITDSGGDGICCAYGQGFYKLTTENGTVLAEGGNFSSSESTVFKIRKKLGINTNDIQKVSIYPNPTKDNLTISTPQNFGEYEYKIYSSAGQLLLSGKGETETQLSMKGFGKGNYTIQLKNDKGEQISKKVLVK</sequence>
<accession>F0NZ09</accession>
<dbReference type="InterPro" id="IPR013783">
    <property type="entry name" value="Ig-like_fold"/>
</dbReference>
<protein>
    <submittedName>
        <fullName evidence="3">Lysyl endopeptidase</fullName>
        <ecNumber evidence="3">3.4.21.50</ecNumber>
    </submittedName>
</protein>
<organism evidence="3 4">
    <name type="scientific">Weeksella virosa (strain ATCC 43766 / DSM 16922 / JCM 21250 / CCUG 30538 / CDC 9751 / IAM 14551 / NBRC 16016 / NCTC 11634 / CL345/78)</name>
    <dbReference type="NCBI Taxonomy" id="865938"/>
    <lineage>
        <taxon>Bacteria</taxon>
        <taxon>Pseudomonadati</taxon>
        <taxon>Bacteroidota</taxon>
        <taxon>Flavobacteriia</taxon>
        <taxon>Flavobacteriales</taxon>
        <taxon>Weeksellaceae</taxon>
        <taxon>Weeksella</taxon>
    </lineage>
</organism>
<evidence type="ECO:0000313" key="3">
    <source>
        <dbReference type="EMBL" id="ADX68226.1"/>
    </source>
</evidence>
<dbReference type="GO" id="GO:0016787">
    <property type="term" value="F:hydrolase activity"/>
    <property type="evidence" value="ECO:0007669"/>
    <property type="project" value="UniProtKB-KW"/>
</dbReference>
<dbReference type="InterPro" id="IPR043504">
    <property type="entry name" value="Peptidase_S1_PA_chymotrypsin"/>
</dbReference>
<evidence type="ECO:0000256" key="1">
    <source>
        <dbReference type="ARBA" id="ARBA00022729"/>
    </source>
</evidence>
<dbReference type="Gene3D" id="2.60.40.10">
    <property type="entry name" value="Immunoglobulins"/>
    <property type="match status" value="1"/>
</dbReference>
<dbReference type="STRING" id="865938.Weevi_1526"/>
<dbReference type="HOGENOM" id="CLU_021087_0_0_10"/>
<dbReference type="Gene3D" id="2.40.10.10">
    <property type="entry name" value="Trypsin-like serine proteases"/>
    <property type="match status" value="2"/>
</dbReference>
<dbReference type="InterPro" id="IPR026444">
    <property type="entry name" value="Secre_tail"/>
</dbReference>
<dbReference type="InterPro" id="IPR009003">
    <property type="entry name" value="Peptidase_S1_PA"/>
</dbReference>
<evidence type="ECO:0000313" key="4">
    <source>
        <dbReference type="Proteomes" id="UP000008641"/>
    </source>
</evidence>
<dbReference type="MEROPS" id="S01.280"/>
<dbReference type="Pfam" id="PF13365">
    <property type="entry name" value="Trypsin_2"/>
    <property type="match status" value="1"/>
</dbReference>
<dbReference type="OrthoDB" id="9342482at2"/>
<dbReference type="Proteomes" id="UP000008641">
    <property type="component" value="Chromosome"/>
</dbReference>
<dbReference type="Pfam" id="PF18962">
    <property type="entry name" value="Por_Secre_tail"/>
    <property type="match status" value="1"/>
</dbReference>
<dbReference type="PANTHER" id="PTHR36234">
    <property type="entry name" value="LYSYL ENDOPEPTIDASE"/>
    <property type="match status" value="1"/>
</dbReference>
<dbReference type="PANTHER" id="PTHR36234:SF5">
    <property type="entry name" value="LYSYL ENDOPEPTIDASE"/>
    <property type="match status" value="1"/>
</dbReference>
<dbReference type="EC" id="3.4.21.50" evidence="3"/>